<evidence type="ECO:0000256" key="1">
    <source>
        <dbReference type="SAM" id="MobiDB-lite"/>
    </source>
</evidence>
<keyword evidence="4" id="KW-1185">Reference proteome</keyword>
<protein>
    <recommendedName>
        <fullName evidence="2">Cupin type-2 domain-containing protein</fullName>
    </recommendedName>
</protein>
<dbReference type="Proteomes" id="UP001500729">
    <property type="component" value="Unassembled WGS sequence"/>
</dbReference>
<sequence length="130" mass="13762">MPNIESTGQKPRSDAWKSAITVVQEAEPPHIPEGAHAMTIVVEFPPGDPGTPPHRHAGPAFGYVLDGEMVFELEGQSPRVVPAGEAFWEPGGDVIHYRTATIATTSRCASSSPCSANPANRCSPLSTRTS</sequence>
<dbReference type="InterPro" id="IPR014710">
    <property type="entry name" value="RmlC-like_jellyroll"/>
</dbReference>
<proteinExistence type="predicted"/>
<dbReference type="SUPFAM" id="SSF51182">
    <property type="entry name" value="RmlC-like cupins"/>
    <property type="match status" value="1"/>
</dbReference>
<feature type="domain" description="Cupin type-2" evidence="2">
    <location>
        <begin position="41"/>
        <end position="96"/>
    </location>
</feature>
<dbReference type="EMBL" id="BAAAGS010000032">
    <property type="protein sequence ID" value="GAA0541171.1"/>
    <property type="molecule type" value="Genomic_DNA"/>
</dbReference>
<feature type="compositionally biased region" description="Low complexity" evidence="1">
    <location>
        <begin position="108"/>
        <end position="121"/>
    </location>
</feature>
<dbReference type="Gene3D" id="2.60.120.10">
    <property type="entry name" value="Jelly Rolls"/>
    <property type="match status" value="1"/>
</dbReference>
<reference evidence="4" key="1">
    <citation type="journal article" date="2019" name="Int. J. Syst. Evol. Microbiol.">
        <title>The Global Catalogue of Microorganisms (GCM) 10K type strain sequencing project: providing services to taxonomists for standard genome sequencing and annotation.</title>
        <authorList>
            <consortium name="The Broad Institute Genomics Platform"/>
            <consortium name="The Broad Institute Genome Sequencing Center for Infectious Disease"/>
            <person name="Wu L."/>
            <person name="Ma J."/>
        </authorList>
    </citation>
    <scope>NUCLEOTIDE SEQUENCE [LARGE SCALE GENOMIC DNA]</scope>
    <source>
        <strain evidence="4">JCM 10303</strain>
    </source>
</reference>
<dbReference type="InterPro" id="IPR013096">
    <property type="entry name" value="Cupin_2"/>
</dbReference>
<evidence type="ECO:0000259" key="2">
    <source>
        <dbReference type="Pfam" id="PF07883"/>
    </source>
</evidence>
<dbReference type="Pfam" id="PF07883">
    <property type="entry name" value="Cupin_2"/>
    <property type="match status" value="1"/>
</dbReference>
<gene>
    <name evidence="3" type="ORF">GCM10009533_45270</name>
</gene>
<comment type="caution">
    <text evidence="3">The sequence shown here is derived from an EMBL/GenBank/DDBJ whole genome shotgun (WGS) entry which is preliminary data.</text>
</comment>
<organism evidence="3 4">
    <name type="scientific">Saccharopolyspora erythraea</name>
    <name type="common">Streptomyces erythraeus</name>
    <dbReference type="NCBI Taxonomy" id="1836"/>
    <lineage>
        <taxon>Bacteria</taxon>
        <taxon>Bacillati</taxon>
        <taxon>Actinomycetota</taxon>
        <taxon>Actinomycetes</taxon>
        <taxon>Pseudonocardiales</taxon>
        <taxon>Pseudonocardiaceae</taxon>
        <taxon>Saccharopolyspora</taxon>
    </lineage>
</organism>
<evidence type="ECO:0000313" key="4">
    <source>
        <dbReference type="Proteomes" id="UP001500729"/>
    </source>
</evidence>
<accession>A0ABP3NCA5</accession>
<dbReference type="PANTHER" id="PTHR38599">
    <property type="entry name" value="CUPIN DOMAIN PROTEIN (AFU_ORTHOLOGUE AFUA_3G13620)"/>
    <property type="match status" value="1"/>
</dbReference>
<dbReference type="InterPro" id="IPR011051">
    <property type="entry name" value="RmlC_Cupin_sf"/>
</dbReference>
<feature type="region of interest" description="Disordered" evidence="1">
    <location>
        <begin position="108"/>
        <end position="130"/>
    </location>
</feature>
<dbReference type="PANTHER" id="PTHR38599:SF1">
    <property type="entry name" value="CUPIN DOMAIN PROTEIN (AFU_ORTHOLOGUE AFUA_3G13620)"/>
    <property type="match status" value="1"/>
</dbReference>
<evidence type="ECO:0000313" key="3">
    <source>
        <dbReference type="EMBL" id="GAA0541171.1"/>
    </source>
</evidence>
<name>A0ABP3NCA5_SACER</name>